<dbReference type="PANTHER" id="PTHR24293:SF0">
    <property type="entry name" value="CYP46A1 PROTEIN-RELATED"/>
    <property type="match status" value="1"/>
</dbReference>
<dbReference type="PRINTS" id="PR00385">
    <property type="entry name" value="P450"/>
</dbReference>
<keyword evidence="4" id="KW-0472">Membrane</keyword>
<dbReference type="InterPro" id="IPR039983">
    <property type="entry name" value="CYP46A1"/>
</dbReference>
<dbReference type="Gene3D" id="1.10.630.10">
    <property type="entry name" value="Cytochrome P450"/>
    <property type="match status" value="1"/>
</dbReference>
<evidence type="ECO:0000313" key="6">
    <source>
        <dbReference type="EMBL" id="CAF3707916.1"/>
    </source>
</evidence>
<dbReference type="EMBL" id="CAJOAZ010000752">
    <property type="protein sequence ID" value="CAF3707916.1"/>
    <property type="molecule type" value="Genomic_DNA"/>
</dbReference>
<feature type="transmembrane region" description="Helical" evidence="4">
    <location>
        <begin position="12"/>
        <end position="31"/>
    </location>
</feature>
<dbReference type="GO" id="GO:0006707">
    <property type="term" value="P:cholesterol catabolic process"/>
    <property type="evidence" value="ECO:0007669"/>
    <property type="project" value="InterPro"/>
</dbReference>
<keyword evidence="3" id="KW-0503">Monooxygenase</keyword>
<dbReference type="PANTHER" id="PTHR24293">
    <property type="entry name" value="CYTOCHROME P450 FAMILY 46 SUBFAMILY A"/>
    <property type="match status" value="1"/>
</dbReference>
<gene>
    <name evidence="5" type="ORF">IZO911_LOCUS2023</name>
    <name evidence="6" type="ORF">OXD698_LOCUS12749</name>
</gene>
<dbReference type="GO" id="GO:0005506">
    <property type="term" value="F:iron ion binding"/>
    <property type="evidence" value="ECO:0007669"/>
    <property type="project" value="InterPro"/>
</dbReference>
<keyword evidence="3" id="KW-0560">Oxidoreductase</keyword>
<dbReference type="Pfam" id="PF00067">
    <property type="entry name" value="p450"/>
    <property type="match status" value="1"/>
</dbReference>
<comment type="caution">
    <text evidence="5">The sequence shown here is derived from an EMBL/GenBank/DDBJ whole genome shotgun (WGS) entry which is preliminary data.</text>
</comment>
<evidence type="ECO:0000313" key="5">
    <source>
        <dbReference type="EMBL" id="CAF0722072.1"/>
    </source>
</evidence>
<dbReference type="PROSITE" id="PS00086">
    <property type="entry name" value="CYTOCHROME_P450"/>
    <property type="match status" value="1"/>
</dbReference>
<name>A0A813MKQ5_9BILA</name>
<dbReference type="Proteomes" id="UP000663860">
    <property type="component" value="Unassembled WGS sequence"/>
</dbReference>
<dbReference type="Proteomes" id="UP000663844">
    <property type="component" value="Unassembled WGS sequence"/>
</dbReference>
<keyword evidence="2 3" id="KW-0479">Metal-binding</keyword>
<dbReference type="GO" id="GO:0033781">
    <property type="term" value="F:cholesterol 24-hydroxylase activity"/>
    <property type="evidence" value="ECO:0007669"/>
    <property type="project" value="InterPro"/>
</dbReference>
<sequence>MKRFNTELFADAFSSCIFSALLTGIVLFLMYKIFQYSKQKIHFPGPKGTWYNGNLTELLADNAHEYWLKWNREHGQIFEVYTSFFTRLIFVGNPEVIKFICSKNYPKDEKVYTGFKYLSGDGLFAQLNQELWKKQRRALAPAFSHANVRHQHYIMQKYMSVLIEKLDLCAENKQIVDISIEMTLITIDFLGEIAFGETFNALKLGKTCQIMQLLYSILPELIKCAVFPLRGQLPVLSETRKMHQDIKTLRRLCQESIRKTRNVQDSDMSLNENRIFEILATRKNSDGEYIFNEKELIDNYVTFLVAGGDPTASAITFALYELCRSENQQILKKAREEVDELLGGELDLIDESKLTKFKYLDMIIKETLRMHGPGFGTIRKLDENITIGNVTLPKNTSLYIWNYPVHRDPRLWSEPDVFNPDNFKYEKDGETNMGGSYFPFSHGPRKCLGLSLAMAEMRFVLATLIHRYNFTLVDNFKMIQKSSFTLCSSNGLPVYLSKRL</sequence>
<evidence type="ECO:0000313" key="7">
    <source>
        <dbReference type="Proteomes" id="UP000663860"/>
    </source>
</evidence>
<dbReference type="InterPro" id="IPR017972">
    <property type="entry name" value="Cyt_P450_CS"/>
</dbReference>
<keyword evidence="4" id="KW-0812">Transmembrane</keyword>
<dbReference type="PRINTS" id="PR00463">
    <property type="entry name" value="EP450I"/>
</dbReference>
<accession>A0A813MKQ5</accession>
<evidence type="ECO:0000256" key="1">
    <source>
        <dbReference type="ARBA" id="ARBA00010617"/>
    </source>
</evidence>
<proteinExistence type="inferred from homology"/>
<protein>
    <recommendedName>
        <fullName evidence="8">Cytochrome P450</fullName>
    </recommendedName>
</protein>
<comment type="cofactor">
    <cofactor evidence="2">
        <name>heme</name>
        <dbReference type="ChEBI" id="CHEBI:30413"/>
    </cofactor>
</comment>
<dbReference type="GO" id="GO:0020037">
    <property type="term" value="F:heme binding"/>
    <property type="evidence" value="ECO:0007669"/>
    <property type="project" value="InterPro"/>
</dbReference>
<dbReference type="SUPFAM" id="SSF48264">
    <property type="entry name" value="Cytochrome P450"/>
    <property type="match status" value="1"/>
</dbReference>
<dbReference type="InterPro" id="IPR036396">
    <property type="entry name" value="Cyt_P450_sf"/>
</dbReference>
<evidence type="ECO:0000256" key="4">
    <source>
        <dbReference type="SAM" id="Phobius"/>
    </source>
</evidence>
<evidence type="ECO:0008006" key="8">
    <source>
        <dbReference type="Google" id="ProtNLM"/>
    </source>
</evidence>
<feature type="binding site" description="axial binding residue" evidence="2">
    <location>
        <position position="447"/>
    </location>
    <ligand>
        <name>heme</name>
        <dbReference type="ChEBI" id="CHEBI:30413"/>
    </ligand>
    <ligandPart>
        <name>Fe</name>
        <dbReference type="ChEBI" id="CHEBI:18248"/>
    </ligandPart>
</feature>
<evidence type="ECO:0000256" key="2">
    <source>
        <dbReference type="PIRSR" id="PIRSR602401-1"/>
    </source>
</evidence>
<dbReference type="AlphaFoldDB" id="A0A813MKQ5"/>
<keyword evidence="2 3" id="KW-0408">Iron</keyword>
<keyword evidence="4" id="KW-1133">Transmembrane helix</keyword>
<dbReference type="InterPro" id="IPR001128">
    <property type="entry name" value="Cyt_P450"/>
</dbReference>
<reference evidence="5" key="1">
    <citation type="submission" date="2021-02" db="EMBL/GenBank/DDBJ databases">
        <authorList>
            <person name="Nowell W R."/>
        </authorList>
    </citation>
    <scope>NUCLEOTIDE SEQUENCE</scope>
</reference>
<dbReference type="EMBL" id="CAJNOE010000009">
    <property type="protein sequence ID" value="CAF0722072.1"/>
    <property type="molecule type" value="Genomic_DNA"/>
</dbReference>
<dbReference type="InterPro" id="IPR002401">
    <property type="entry name" value="Cyt_P450_E_grp-I"/>
</dbReference>
<keyword evidence="2 3" id="KW-0349">Heme</keyword>
<comment type="similarity">
    <text evidence="1 3">Belongs to the cytochrome P450 family.</text>
</comment>
<evidence type="ECO:0000256" key="3">
    <source>
        <dbReference type="RuleBase" id="RU000461"/>
    </source>
</evidence>
<organism evidence="5 7">
    <name type="scientific">Adineta steineri</name>
    <dbReference type="NCBI Taxonomy" id="433720"/>
    <lineage>
        <taxon>Eukaryota</taxon>
        <taxon>Metazoa</taxon>
        <taxon>Spiralia</taxon>
        <taxon>Gnathifera</taxon>
        <taxon>Rotifera</taxon>
        <taxon>Eurotatoria</taxon>
        <taxon>Bdelloidea</taxon>
        <taxon>Adinetida</taxon>
        <taxon>Adinetidae</taxon>
        <taxon>Adineta</taxon>
    </lineage>
</organism>